<dbReference type="Pfam" id="PF18794">
    <property type="entry name" value="HSM3_C"/>
    <property type="match status" value="1"/>
</dbReference>
<name>A0A1B7TKD6_9ASCO</name>
<sequence>MDGSFTNTNQVLELFNSSTLPEDITSQTQITHLQNNALLELNTHLRNRDFDLFLSYLNRFLAINSDINWNLHNQFHVDSLEFIKIILKNANRDLKQRIKQHFNIKLSDENSKLTDLVLFIETIDFEDKVDLLDNDKQLLNYYCNLTEEYDHDDEYLKNVYLKKISLVEDYFTSLKTSNKEHLIELIPFIEQEFKEKLTDNDFIGKKCYLCSLSLYVITKEYYELFDLKLLFTSFNLSELINDYNIIEFNLAIQFYKQFFTTVSKRKSLYKFLKPELSEVLSEIVKILTDSKDFSIIESYSKSYIFQILSKISTLDGKLLITLFNENGINLKNDSDYKYMLEFYSFLDPSFIIKYYKQELKKCFSIHNFSINVYNHIPVLRNICSNEELWQFIAEPVLPICKSLPMLEKLVLLEKFTQYEHCLTTLLKQETWLFLPLSIEISDEELILLKENSLNNLLIKNGEFVRETDPVFYKKLKAVVFGNDREAKVSVATMTK</sequence>
<dbReference type="EMBL" id="LXPE01000001">
    <property type="protein sequence ID" value="OBA29178.1"/>
    <property type="molecule type" value="Genomic_DNA"/>
</dbReference>
<evidence type="ECO:0000259" key="1">
    <source>
        <dbReference type="Pfam" id="PF18794"/>
    </source>
</evidence>
<proteinExistence type="predicted"/>
<reference evidence="3" key="1">
    <citation type="journal article" date="2016" name="Proc. Natl. Acad. Sci. U.S.A.">
        <title>Comparative genomics of biotechnologically important yeasts.</title>
        <authorList>
            <person name="Riley R."/>
            <person name="Haridas S."/>
            <person name="Wolfe K.H."/>
            <person name="Lopes M.R."/>
            <person name="Hittinger C.T."/>
            <person name="Goeker M."/>
            <person name="Salamov A.A."/>
            <person name="Wisecaver J.H."/>
            <person name="Long T.M."/>
            <person name="Calvey C.H."/>
            <person name="Aerts A.L."/>
            <person name="Barry K.W."/>
            <person name="Choi C."/>
            <person name="Clum A."/>
            <person name="Coughlan A.Y."/>
            <person name="Deshpande S."/>
            <person name="Douglass A.P."/>
            <person name="Hanson S.J."/>
            <person name="Klenk H.-P."/>
            <person name="LaButti K.M."/>
            <person name="Lapidus A."/>
            <person name="Lindquist E.A."/>
            <person name="Lipzen A.M."/>
            <person name="Meier-Kolthoff J.P."/>
            <person name="Ohm R.A."/>
            <person name="Otillar R.P."/>
            <person name="Pangilinan J.L."/>
            <person name="Peng Y."/>
            <person name="Rokas A."/>
            <person name="Rosa C.A."/>
            <person name="Scheuner C."/>
            <person name="Sibirny A.A."/>
            <person name="Slot J.C."/>
            <person name="Stielow J.B."/>
            <person name="Sun H."/>
            <person name="Kurtzman C.P."/>
            <person name="Blackwell M."/>
            <person name="Grigoriev I.V."/>
            <person name="Jeffries T.W."/>
        </authorList>
    </citation>
    <scope>NUCLEOTIDE SEQUENCE [LARGE SCALE GENOMIC DNA]</scope>
    <source>
        <strain evidence="3">NRRL Y-1626</strain>
    </source>
</reference>
<evidence type="ECO:0000313" key="2">
    <source>
        <dbReference type="EMBL" id="OBA29178.1"/>
    </source>
</evidence>
<dbReference type="OrthoDB" id="4074002at2759"/>
<keyword evidence="3" id="KW-1185">Reference proteome</keyword>
<dbReference type="Proteomes" id="UP000092321">
    <property type="component" value="Unassembled WGS sequence"/>
</dbReference>
<accession>A0A1B7TKD6</accession>
<comment type="caution">
    <text evidence="2">The sequence shown here is derived from an EMBL/GenBank/DDBJ whole genome shotgun (WGS) entry which is preliminary data.</text>
</comment>
<dbReference type="Gene3D" id="1.25.40.580">
    <property type="match status" value="1"/>
</dbReference>
<gene>
    <name evidence="2" type="ORF">HANVADRAFT_51086</name>
</gene>
<dbReference type="AlphaFoldDB" id="A0A1B7TKD6"/>
<protein>
    <recommendedName>
        <fullName evidence="1">DNA mismatch repair protein HSM3 C-terminal domain-containing protein</fullName>
    </recommendedName>
</protein>
<evidence type="ECO:0000313" key="3">
    <source>
        <dbReference type="Proteomes" id="UP000092321"/>
    </source>
</evidence>
<organism evidence="2 3">
    <name type="scientific">Hanseniaspora valbyensis NRRL Y-1626</name>
    <dbReference type="NCBI Taxonomy" id="766949"/>
    <lineage>
        <taxon>Eukaryota</taxon>
        <taxon>Fungi</taxon>
        <taxon>Dikarya</taxon>
        <taxon>Ascomycota</taxon>
        <taxon>Saccharomycotina</taxon>
        <taxon>Saccharomycetes</taxon>
        <taxon>Saccharomycodales</taxon>
        <taxon>Saccharomycodaceae</taxon>
        <taxon>Hanseniaspora</taxon>
    </lineage>
</organism>
<feature type="domain" description="DNA mismatch repair protein HSM3 C-terminal" evidence="1">
    <location>
        <begin position="324"/>
        <end position="476"/>
    </location>
</feature>
<dbReference type="InterPro" id="IPR040752">
    <property type="entry name" value="HSM3_C"/>
</dbReference>